<keyword evidence="7 14" id="KW-0808">Transferase</keyword>
<dbReference type="InterPro" id="IPR031814">
    <property type="entry name" value="ALG11_N"/>
</dbReference>
<evidence type="ECO:0000256" key="1">
    <source>
        <dbReference type="ARBA" id="ARBA00004389"/>
    </source>
</evidence>
<dbReference type="CDD" id="cd03806">
    <property type="entry name" value="GT4_ALG11-like"/>
    <property type="match status" value="1"/>
</dbReference>
<evidence type="ECO:0000256" key="5">
    <source>
        <dbReference type="ARBA" id="ARBA00022018"/>
    </source>
</evidence>
<accession>A0A7E4UW91</accession>
<evidence type="ECO:0000256" key="11">
    <source>
        <dbReference type="ARBA" id="ARBA00023136"/>
    </source>
</evidence>
<comment type="subcellular location">
    <subcellularLocation>
        <location evidence="1">Endoplasmic reticulum membrane</location>
        <topology evidence="1">Single-pass membrane protein</topology>
    </subcellularLocation>
</comment>
<dbReference type="WBParaSite" id="Pan_g1355.t1">
    <property type="protein sequence ID" value="Pan_g1355.t1"/>
    <property type="gene ID" value="Pan_g1355"/>
</dbReference>
<proteinExistence type="inferred from homology"/>
<feature type="domain" description="Glycosyl transferase family 1" evidence="15">
    <location>
        <begin position="269"/>
        <end position="429"/>
    </location>
</feature>
<reference evidence="18" key="2">
    <citation type="submission" date="2020-10" db="UniProtKB">
        <authorList>
            <consortium name="WormBaseParasite"/>
        </authorList>
    </citation>
    <scope>IDENTIFICATION</scope>
</reference>
<dbReference type="GO" id="GO:0004377">
    <property type="term" value="F:GDP-Man:Man(3)GlcNAc(2)-PP-Dol alpha-1,2-mannosyltransferase activity"/>
    <property type="evidence" value="ECO:0007669"/>
    <property type="project" value="UniProtKB-UniRule"/>
</dbReference>
<dbReference type="InterPro" id="IPR038013">
    <property type="entry name" value="ALG11"/>
</dbReference>
<dbReference type="PANTHER" id="PTHR45919:SF1">
    <property type="entry name" value="GDP-MAN:MAN(3)GLCNAC(2)-PP-DOL ALPHA-1,2-MANNOSYLTRANSFERASE"/>
    <property type="match status" value="1"/>
</dbReference>
<dbReference type="Pfam" id="PF00534">
    <property type="entry name" value="Glycos_transf_1"/>
    <property type="match status" value="1"/>
</dbReference>
<comment type="pathway">
    <text evidence="2 14">Protein modification; protein glycosylation.</text>
</comment>
<evidence type="ECO:0000259" key="16">
    <source>
        <dbReference type="Pfam" id="PF15924"/>
    </source>
</evidence>
<evidence type="ECO:0000256" key="3">
    <source>
        <dbReference type="ARBA" id="ARBA00009481"/>
    </source>
</evidence>
<name>A0A7E4UW91_PANRE</name>
<evidence type="ECO:0000256" key="4">
    <source>
        <dbReference type="ARBA" id="ARBA00012645"/>
    </source>
</evidence>
<evidence type="ECO:0000256" key="12">
    <source>
        <dbReference type="ARBA" id="ARBA00045065"/>
    </source>
</evidence>
<keyword evidence="8" id="KW-0812">Transmembrane</keyword>
<comment type="catalytic activity">
    <reaction evidence="12 14">
        <text>an alpha-D-Man-(1-&gt;3)-[alpha-D-Man-(1-&gt;6)]-beta-D-Man-(1-&gt;4)-beta-D-GlcNAc-(1-&gt;4)-alpha-D-GlcNAc-diphospho-di-trans,poly-cis-dolichol + 2 GDP-alpha-D-mannose = an alpha-D-Man-(1-&gt;2)-alpha-D-Man-(1-&gt;2)-alpha-D-Man-(1-&gt;3)-[alpha-D-Man-(1-&gt;6)]-beta-D-Man-(1-&gt;4)-beta-D-GlcNAc-(1-&gt;4)-alpha-D-GlcNAc-diphospho-di-trans,poly-cis-dolichol + 2 GDP + 2 H(+)</text>
        <dbReference type="Rhea" id="RHEA:29523"/>
        <dbReference type="Rhea" id="RHEA-COMP:19515"/>
        <dbReference type="Rhea" id="RHEA-COMP:19516"/>
        <dbReference type="ChEBI" id="CHEBI:15378"/>
        <dbReference type="ChEBI" id="CHEBI:57527"/>
        <dbReference type="ChEBI" id="CHEBI:58189"/>
        <dbReference type="ChEBI" id="CHEBI:132511"/>
        <dbReference type="ChEBI" id="CHEBI:132515"/>
        <dbReference type="EC" id="2.4.1.131"/>
    </reaction>
    <physiologicalReaction direction="left-to-right" evidence="12 14">
        <dbReference type="Rhea" id="RHEA:29524"/>
    </physiologicalReaction>
</comment>
<dbReference type="SUPFAM" id="SSF53756">
    <property type="entry name" value="UDP-Glycosyltransferase/glycogen phosphorylase"/>
    <property type="match status" value="1"/>
</dbReference>
<comment type="function">
    <text evidence="13">GDP-Man:Man(3)GlcNAc(2)-PP-Dol alpha-1,2-mannosyltransferase that operates in the biosynthetic pathway of dolichol-linked oligosaccharides, the glycan precursors employed in protein asparagine (N)-glycosylation. The assembly of dolichol-linked oligosaccharides begins on the cytosolic side of the endoplasmic reticulum membrane and finishes in its lumen. The sequential addition of sugars to dolichol pyrophosphate produces dolichol-linked oligosaccharides containing fourteen sugars, including two GlcNAcs, nine mannoses and three glucoses. Once assembled, the oligosaccharide is transferred from the lipid to nascent proteins by oligosaccharyltransferases. Catalyzes, on the cytoplasmic face of the endoplasmic reticulum, the addition of the fourth and fifth mannose residues to the dolichol-linked oligosaccharide chain, to produce Man(5)GlcNAc(2)-PP-dolichol core oligosaccharide. Man(5)GlcNAc(2)-PP-dolichol is a substrate for ALG3, the following enzyme in the biosynthetic pathway.</text>
</comment>
<dbReference type="Pfam" id="PF15924">
    <property type="entry name" value="ALG11_N"/>
    <property type="match status" value="1"/>
</dbReference>
<dbReference type="GO" id="GO:0005789">
    <property type="term" value="C:endoplasmic reticulum membrane"/>
    <property type="evidence" value="ECO:0007669"/>
    <property type="project" value="UniProtKB-SubCell"/>
</dbReference>
<keyword evidence="11" id="KW-0472">Membrane</keyword>
<evidence type="ECO:0000256" key="10">
    <source>
        <dbReference type="ARBA" id="ARBA00022989"/>
    </source>
</evidence>
<evidence type="ECO:0000256" key="9">
    <source>
        <dbReference type="ARBA" id="ARBA00022824"/>
    </source>
</evidence>
<dbReference type="Gene3D" id="3.40.50.2000">
    <property type="entry name" value="Glycogen Phosphorylase B"/>
    <property type="match status" value="1"/>
</dbReference>
<protein>
    <recommendedName>
        <fullName evidence="5 14">GDP-Man:Man(3)GlcNAc(2)-PP-Dol alpha-1,2-mannosyltransferase</fullName>
        <ecNumber evidence="4 14">2.4.1.131</ecNumber>
    </recommendedName>
</protein>
<evidence type="ECO:0000256" key="7">
    <source>
        <dbReference type="ARBA" id="ARBA00022679"/>
    </source>
</evidence>
<evidence type="ECO:0000256" key="2">
    <source>
        <dbReference type="ARBA" id="ARBA00004922"/>
    </source>
</evidence>
<keyword evidence="9 14" id="KW-0256">Endoplasmic reticulum</keyword>
<organism evidence="17 18">
    <name type="scientific">Panagrellus redivivus</name>
    <name type="common">Microworm</name>
    <dbReference type="NCBI Taxonomy" id="6233"/>
    <lineage>
        <taxon>Eukaryota</taxon>
        <taxon>Metazoa</taxon>
        <taxon>Ecdysozoa</taxon>
        <taxon>Nematoda</taxon>
        <taxon>Chromadorea</taxon>
        <taxon>Rhabditida</taxon>
        <taxon>Tylenchina</taxon>
        <taxon>Panagrolaimomorpha</taxon>
        <taxon>Panagrolaimoidea</taxon>
        <taxon>Panagrolaimidae</taxon>
        <taxon>Panagrellus</taxon>
    </lineage>
</organism>
<sequence>MVLGFIVFTFLLFVVLRIFRTRRKSGTIAFFHPYCEGGGGGERVLYQAIDALITSRDKCKFGFTHVAVYCRDTGSTDEQILEASKRRFDIALNTDNKDVTVEFVRLKSVGLMDPKNYPRFTLLLQCLGELAVGCEGIFRLLPDVFIDTTGCPLTLPLFRWVGGCRVTCYVHYPTITRSMIRRVGDGVATYNNASFISRSAILTYGKIAYYYLFSLMYWLCGLSAHVVMTNGSWTTAHISDLWPCAPYRVYPPVDVNKFPGGKVTRSRSPAAILAVGQIRPEKNHRLQIDTLKLLLDAGQNVVLIIAGGCRNADDKERVTQLQDYAERNGVADHIQWKLNVPLPELVELNHTSLVGIHTMIDEHFGIAVVENMSAGLMMVAHNSAGPRQDIVENGVTGFLATTAEEYAECITEILKKTDAELDQIREAATKSVQRFSGDAFNRDFIAALNKL</sequence>
<evidence type="ECO:0000259" key="15">
    <source>
        <dbReference type="Pfam" id="PF00534"/>
    </source>
</evidence>
<dbReference type="PANTHER" id="PTHR45919">
    <property type="entry name" value="GDP-MAN:MAN(3)GLCNAC(2)-PP-DOL ALPHA-1,2-MANNOSYLTRANSFERASE"/>
    <property type="match status" value="1"/>
</dbReference>
<keyword evidence="10" id="KW-1133">Transmembrane helix</keyword>
<dbReference type="EC" id="2.4.1.131" evidence="4 14"/>
<evidence type="ECO:0000256" key="13">
    <source>
        <dbReference type="ARBA" id="ARBA00045128"/>
    </source>
</evidence>
<keyword evidence="6 14" id="KW-0328">Glycosyltransferase</keyword>
<feature type="domain" description="ALG11 mannosyltransferase N-terminal" evidence="16">
    <location>
        <begin position="27"/>
        <end position="242"/>
    </location>
</feature>
<comment type="similarity">
    <text evidence="3 14">Belongs to the glycosyltransferase group 1 family. Glycosyltransferase 4 subfamily.</text>
</comment>
<dbReference type="GO" id="GO:0006487">
    <property type="term" value="P:protein N-linked glycosylation"/>
    <property type="evidence" value="ECO:0007669"/>
    <property type="project" value="TreeGrafter"/>
</dbReference>
<dbReference type="Proteomes" id="UP000492821">
    <property type="component" value="Unassembled WGS sequence"/>
</dbReference>
<evidence type="ECO:0000256" key="8">
    <source>
        <dbReference type="ARBA" id="ARBA00022692"/>
    </source>
</evidence>
<evidence type="ECO:0000256" key="6">
    <source>
        <dbReference type="ARBA" id="ARBA00022676"/>
    </source>
</evidence>
<evidence type="ECO:0000256" key="14">
    <source>
        <dbReference type="RuleBase" id="RU367051"/>
    </source>
</evidence>
<keyword evidence="17" id="KW-1185">Reference proteome</keyword>
<dbReference type="InterPro" id="IPR001296">
    <property type="entry name" value="Glyco_trans_1"/>
</dbReference>
<dbReference type="UniPathway" id="UPA00378"/>
<reference evidence="17" key="1">
    <citation type="journal article" date="2013" name="Genetics">
        <title>The draft genome and transcriptome of Panagrellus redivivus are shaped by the harsh demands of a free-living lifestyle.</title>
        <authorList>
            <person name="Srinivasan J."/>
            <person name="Dillman A.R."/>
            <person name="Macchietto M.G."/>
            <person name="Heikkinen L."/>
            <person name="Lakso M."/>
            <person name="Fracchia K.M."/>
            <person name="Antoshechkin I."/>
            <person name="Mortazavi A."/>
            <person name="Wong G."/>
            <person name="Sternberg P.W."/>
        </authorList>
    </citation>
    <scope>NUCLEOTIDE SEQUENCE [LARGE SCALE GENOMIC DNA]</scope>
    <source>
        <strain evidence="17">MT8872</strain>
    </source>
</reference>
<evidence type="ECO:0000313" key="17">
    <source>
        <dbReference type="Proteomes" id="UP000492821"/>
    </source>
</evidence>
<evidence type="ECO:0000313" key="18">
    <source>
        <dbReference type="WBParaSite" id="Pan_g1355.t1"/>
    </source>
</evidence>
<dbReference type="AlphaFoldDB" id="A0A7E4UW91"/>